<accession>A0A0F3QC23</accession>
<proteinExistence type="predicted"/>
<sequence>MHGKLNFDSHNTDIFNLNLQGLITQLKNIKKVEFAKTSKANNSYIDIIRCVIDQAITDSHDPENEEITALLPIAIKTIKKLADSPEEVKELKRLEATDLDIAFIKGDFESVKNLTSNNIETKVYNLANKLRFIKFAMNQDSFKYNLTLKINEKDIPLHSLFNNIFTEITSIDKNNLAFIIQDDGGKTWNYNSCNYEYNNLRPLFDQLITYGTGSKYLFSEQISETLQKEAKNIRDQKLDFVFVMIHSHDSKEEGKLQKVISEFPDDLAKETVYLIRSCYSGQYHKAWEESSKNAILFTTASENESSLVTSFNCEKFNEFFANQQVDTKTLVEFLSNYDGSTPHISGNYKGEFIQYMPVKDFHEQLISNNLEAPILETNINDDIIGLGETIFDHVELYS</sequence>
<protein>
    <submittedName>
        <fullName evidence="1">Uncharacterized protein</fullName>
    </submittedName>
</protein>
<evidence type="ECO:0000313" key="2">
    <source>
        <dbReference type="Proteomes" id="UP000033661"/>
    </source>
</evidence>
<evidence type="ECO:0000313" key="1">
    <source>
        <dbReference type="EMBL" id="KJV90078.1"/>
    </source>
</evidence>
<dbReference type="AlphaFoldDB" id="A0A0F3QC23"/>
<dbReference type="RefSeq" id="WP_045799015.1">
    <property type="nucleotide sequence ID" value="NZ_LAOI01000001.1"/>
</dbReference>
<organism evidence="1 2">
    <name type="scientific">Rickettsia bellii str. RML An4</name>
    <dbReference type="NCBI Taxonomy" id="1359193"/>
    <lineage>
        <taxon>Bacteria</taxon>
        <taxon>Pseudomonadati</taxon>
        <taxon>Pseudomonadota</taxon>
        <taxon>Alphaproteobacteria</taxon>
        <taxon>Rickettsiales</taxon>
        <taxon>Rickettsiaceae</taxon>
        <taxon>Rickettsieae</taxon>
        <taxon>Rickettsia</taxon>
        <taxon>belli group</taxon>
    </lineage>
</organism>
<dbReference type="PATRIC" id="fig|1359193.3.peg.1041"/>
<name>A0A0F3QC23_RICBE</name>
<keyword evidence="2" id="KW-1185">Reference proteome</keyword>
<gene>
    <name evidence="1" type="ORF">RBEAN4_1080</name>
</gene>
<dbReference type="Proteomes" id="UP000033661">
    <property type="component" value="Unassembled WGS sequence"/>
</dbReference>
<reference evidence="1 2" key="1">
    <citation type="submission" date="2015-02" db="EMBL/GenBank/DDBJ databases">
        <title>Genome Sequencing of Rickettsiales.</title>
        <authorList>
            <person name="Daugherty S.C."/>
            <person name="Su Q."/>
            <person name="Abolude K."/>
            <person name="Beier-Sexton M."/>
            <person name="Carlyon J.A."/>
            <person name="Carter R."/>
            <person name="Day N.P."/>
            <person name="Dumler S.J."/>
            <person name="Dyachenko V."/>
            <person name="Godinez A."/>
            <person name="Kurtti T.J."/>
            <person name="Lichay M."/>
            <person name="Mullins K.E."/>
            <person name="Ott S."/>
            <person name="Pappas-Brown V."/>
            <person name="Paris D.H."/>
            <person name="Patel P."/>
            <person name="Richards A.L."/>
            <person name="Sadzewicz L."/>
            <person name="Sears K."/>
            <person name="Seidman D."/>
            <person name="Sengamalay N."/>
            <person name="Stenos J."/>
            <person name="Tallon L.J."/>
            <person name="Vincent G."/>
            <person name="Fraser C.M."/>
            <person name="Munderloh U."/>
            <person name="Dunning-Hotopp J.C."/>
        </authorList>
    </citation>
    <scope>NUCLEOTIDE SEQUENCE [LARGE SCALE GENOMIC DNA]</scope>
    <source>
        <strain evidence="1 2">RML An4</strain>
    </source>
</reference>
<comment type="caution">
    <text evidence="1">The sequence shown here is derived from an EMBL/GenBank/DDBJ whole genome shotgun (WGS) entry which is preliminary data.</text>
</comment>
<dbReference type="EMBL" id="LAOI01000001">
    <property type="protein sequence ID" value="KJV90078.1"/>
    <property type="molecule type" value="Genomic_DNA"/>
</dbReference>